<comment type="caution">
    <text evidence="3">The sequence shown here is derived from an EMBL/GenBank/DDBJ whole genome shotgun (WGS) entry which is preliminary data.</text>
</comment>
<evidence type="ECO:0000259" key="2">
    <source>
        <dbReference type="Pfam" id="PF00632"/>
    </source>
</evidence>
<dbReference type="InterPro" id="IPR000569">
    <property type="entry name" value="HECT_dom"/>
</dbReference>
<dbReference type="Pfam" id="PF00632">
    <property type="entry name" value="HECT"/>
    <property type="match status" value="1"/>
</dbReference>
<dbReference type="OrthoDB" id="2384350at2759"/>
<gene>
    <name evidence="3" type="ORF">PACLA_8A015573</name>
</gene>
<evidence type="ECO:0000313" key="4">
    <source>
        <dbReference type="Proteomes" id="UP001152795"/>
    </source>
</evidence>
<dbReference type="Gene3D" id="3.30.2410.10">
    <property type="entry name" value="Hect, E3 ligase catalytic domain"/>
    <property type="match status" value="1"/>
</dbReference>
<accession>A0A7D9M3D5</accession>
<dbReference type="AlphaFoldDB" id="A0A7D9M3D5"/>
<dbReference type="EMBL" id="CACRXK020030501">
    <property type="protein sequence ID" value="CAB4042625.1"/>
    <property type="molecule type" value="Genomic_DNA"/>
</dbReference>
<dbReference type="SUPFAM" id="SSF56204">
    <property type="entry name" value="Hect, E3 ligase catalytic domain"/>
    <property type="match status" value="1"/>
</dbReference>
<keyword evidence="1" id="KW-0833">Ubl conjugation pathway</keyword>
<keyword evidence="3" id="KW-0436">Ligase</keyword>
<keyword evidence="4" id="KW-1185">Reference proteome</keyword>
<dbReference type="InterPro" id="IPR035983">
    <property type="entry name" value="Hect_E3_ubiquitin_ligase"/>
</dbReference>
<feature type="domain" description="HECT" evidence="2">
    <location>
        <begin position="76"/>
        <end position="155"/>
    </location>
</feature>
<reference evidence="3" key="1">
    <citation type="submission" date="2020-04" db="EMBL/GenBank/DDBJ databases">
        <authorList>
            <person name="Alioto T."/>
            <person name="Alioto T."/>
            <person name="Gomez Garrido J."/>
        </authorList>
    </citation>
    <scope>NUCLEOTIDE SEQUENCE</scope>
    <source>
        <strain evidence="3">A484AB</strain>
    </source>
</reference>
<evidence type="ECO:0000256" key="1">
    <source>
        <dbReference type="ARBA" id="ARBA00022786"/>
    </source>
</evidence>
<dbReference type="Proteomes" id="UP001152795">
    <property type="component" value="Unassembled WGS sequence"/>
</dbReference>
<dbReference type="GO" id="GO:0004842">
    <property type="term" value="F:ubiquitin-protein transferase activity"/>
    <property type="evidence" value="ECO:0007669"/>
    <property type="project" value="InterPro"/>
</dbReference>
<organism evidence="3 4">
    <name type="scientific">Paramuricea clavata</name>
    <name type="common">Red gorgonian</name>
    <name type="synonym">Violescent sea-whip</name>
    <dbReference type="NCBI Taxonomy" id="317549"/>
    <lineage>
        <taxon>Eukaryota</taxon>
        <taxon>Metazoa</taxon>
        <taxon>Cnidaria</taxon>
        <taxon>Anthozoa</taxon>
        <taxon>Octocorallia</taxon>
        <taxon>Malacalcyonacea</taxon>
        <taxon>Plexauridae</taxon>
        <taxon>Paramuricea</taxon>
    </lineage>
</organism>
<sequence length="157" mass="18077">MRKGLQSLKVWGNTINDLLVKWPILKDSLFPANIQESISLPELSPYVQYEIGNDALANEMQDFFEKYLIELNERDDRSKQEKLSDLVLFWTGFSSLPTVTSAKIVVRLLQKDANKVFPEADTCPRVLFLPTIHEQYPAFRNAMDKAIEYAKYGFGKI</sequence>
<dbReference type="GO" id="GO:0016874">
    <property type="term" value="F:ligase activity"/>
    <property type="evidence" value="ECO:0007669"/>
    <property type="project" value="UniProtKB-KW"/>
</dbReference>
<proteinExistence type="predicted"/>
<protein>
    <submittedName>
        <fullName evidence="3">G2 M phase-specific E3 ubiquitin- ligase-like</fullName>
    </submittedName>
</protein>
<evidence type="ECO:0000313" key="3">
    <source>
        <dbReference type="EMBL" id="CAB4042625.1"/>
    </source>
</evidence>
<name>A0A7D9M3D5_PARCT</name>